<dbReference type="GO" id="GO:0008556">
    <property type="term" value="F:P-type potassium transmembrane transporter activity"/>
    <property type="evidence" value="ECO:0007669"/>
    <property type="project" value="InterPro"/>
</dbReference>
<dbReference type="EC" id="3.6.3.12" evidence="1"/>
<protein>
    <submittedName>
        <fullName evidence="1">K(+)-transporting ATPase subunit F</fullName>
        <ecNumber evidence="1">3.6.3.12</ecNumber>
    </submittedName>
</protein>
<dbReference type="NCBIfam" id="TIGR02115">
    <property type="entry name" value="potass_kdpF"/>
    <property type="match status" value="1"/>
</dbReference>
<dbReference type="EMBL" id="CP032627">
    <property type="protein sequence ID" value="AYG01907.1"/>
    <property type="molecule type" value="Genomic_DNA"/>
</dbReference>
<organism evidence="1 2">
    <name type="scientific">Lactococcus allomyrinae</name>
    <dbReference type="NCBI Taxonomy" id="2419773"/>
    <lineage>
        <taxon>Bacteria</taxon>
        <taxon>Bacillati</taxon>
        <taxon>Bacillota</taxon>
        <taxon>Bacilli</taxon>
        <taxon>Lactobacillales</taxon>
        <taxon>Streptococcaceae</taxon>
        <taxon>Lactococcus</taxon>
    </lineage>
</organism>
<accession>A0A387BLH0</accession>
<dbReference type="AlphaFoldDB" id="A0A387BLH0"/>
<name>A0A387BLH0_9LACT</name>
<dbReference type="Pfam" id="PF09604">
    <property type="entry name" value="Potass_KdpF"/>
    <property type="match status" value="1"/>
</dbReference>
<sequence>MVLGIIIILLAFYLFYALIHPERF</sequence>
<proteinExistence type="predicted"/>
<reference evidence="1 2" key="1">
    <citation type="submission" date="2018-09" db="EMBL/GenBank/DDBJ databases">
        <title>Genome sequencing of strain 1JSPR-7.</title>
        <authorList>
            <person name="Heo J."/>
            <person name="Kim S.-J."/>
            <person name="Kwon S.-W."/>
        </authorList>
    </citation>
    <scope>NUCLEOTIDE SEQUENCE [LARGE SCALE GENOMIC DNA]</scope>
    <source>
        <strain evidence="1 2">1JSPR-7</strain>
    </source>
</reference>
<dbReference type="GO" id="GO:0005886">
    <property type="term" value="C:plasma membrane"/>
    <property type="evidence" value="ECO:0007669"/>
    <property type="project" value="InterPro"/>
</dbReference>
<dbReference type="Proteomes" id="UP000269374">
    <property type="component" value="Chromosome"/>
</dbReference>
<keyword evidence="1" id="KW-0378">Hydrolase</keyword>
<keyword evidence="2" id="KW-1185">Reference proteome</keyword>
<gene>
    <name evidence="1" type="primary">kdpF</name>
    <name evidence="1" type="ORF">D7I46_03330</name>
</gene>
<evidence type="ECO:0000313" key="2">
    <source>
        <dbReference type="Proteomes" id="UP000269374"/>
    </source>
</evidence>
<dbReference type="InterPro" id="IPR011726">
    <property type="entry name" value="KdpF"/>
</dbReference>
<evidence type="ECO:0000313" key="1">
    <source>
        <dbReference type="EMBL" id="AYG01907.1"/>
    </source>
</evidence>
<dbReference type="GO" id="GO:0016787">
    <property type="term" value="F:hydrolase activity"/>
    <property type="evidence" value="ECO:0007669"/>
    <property type="project" value="UniProtKB-KW"/>
</dbReference>
<dbReference type="KEGG" id="lact:D7I46_03330"/>